<keyword evidence="5 9" id="KW-0479">Metal-binding</keyword>
<evidence type="ECO:0000256" key="10">
    <source>
        <dbReference type="RuleBase" id="RU000461"/>
    </source>
</evidence>
<dbReference type="Proteomes" id="UP000054097">
    <property type="component" value="Unassembled WGS sequence"/>
</dbReference>
<keyword evidence="8 10" id="KW-0503">Monooxygenase</keyword>
<dbReference type="InterPro" id="IPR002401">
    <property type="entry name" value="Cyt_P450_E_grp-I"/>
</dbReference>
<keyword evidence="7 9" id="KW-0408">Iron</keyword>
<evidence type="ECO:0000256" key="2">
    <source>
        <dbReference type="ARBA" id="ARBA00005179"/>
    </source>
</evidence>
<evidence type="ECO:0000313" key="11">
    <source>
        <dbReference type="EMBL" id="KIM33263.1"/>
    </source>
</evidence>
<evidence type="ECO:0000313" key="12">
    <source>
        <dbReference type="Proteomes" id="UP000054097"/>
    </source>
</evidence>
<dbReference type="InterPro" id="IPR050364">
    <property type="entry name" value="Cytochrome_P450_fung"/>
</dbReference>
<dbReference type="PANTHER" id="PTHR46300:SF7">
    <property type="entry name" value="P450, PUTATIVE (EUROFUNG)-RELATED"/>
    <property type="match status" value="1"/>
</dbReference>
<dbReference type="PROSITE" id="PS00086">
    <property type="entry name" value="CYTOCHROME_P450"/>
    <property type="match status" value="1"/>
</dbReference>
<dbReference type="STRING" id="933852.A0A0C2X571"/>
<evidence type="ECO:0000256" key="8">
    <source>
        <dbReference type="ARBA" id="ARBA00023033"/>
    </source>
</evidence>
<evidence type="ECO:0000256" key="4">
    <source>
        <dbReference type="ARBA" id="ARBA00022617"/>
    </source>
</evidence>
<evidence type="ECO:0000256" key="6">
    <source>
        <dbReference type="ARBA" id="ARBA00023002"/>
    </source>
</evidence>
<gene>
    <name evidence="11" type="ORF">M408DRAFT_326044</name>
</gene>
<dbReference type="PANTHER" id="PTHR46300">
    <property type="entry name" value="P450, PUTATIVE (EUROFUNG)-RELATED-RELATED"/>
    <property type="match status" value="1"/>
</dbReference>
<dbReference type="AlphaFoldDB" id="A0A0C2X571"/>
<dbReference type="GO" id="GO:0020037">
    <property type="term" value="F:heme binding"/>
    <property type="evidence" value="ECO:0007669"/>
    <property type="project" value="InterPro"/>
</dbReference>
<keyword evidence="4 9" id="KW-0349">Heme</keyword>
<dbReference type="SUPFAM" id="SSF48264">
    <property type="entry name" value="Cytochrome P450"/>
    <property type="match status" value="1"/>
</dbReference>
<comment type="pathway">
    <text evidence="2">Secondary metabolite biosynthesis.</text>
</comment>
<evidence type="ECO:0008006" key="13">
    <source>
        <dbReference type="Google" id="ProtNLM"/>
    </source>
</evidence>
<keyword evidence="6 10" id="KW-0560">Oxidoreductase</keyword>
<dbReference type="OrthoDB" id="1055148at2759"/>
<comment type="cofactor">
    <cofactor evidence="1 9">
        <name>heme</name>
        <dbReference type="ChEBI" id="CHEBI:30413"/>
    </cofactor>
</comment>
<dbReference type="InterPro" id="IPR001128">
    <property type="entry name" value="Cyt_P450"/>
</dbReference>
<comment type="similarity">
    <text evidence="3 10">Belongs to the cytochrome P450 family.</text>
</comment>
<evidence type="ECO:0000256" key="7">
    <source>
        <dbReference type="ARBA" id="ARBA00023004"/>
    </source>
</evidence>
<evidence type="ECO:0000256" key="5">
    <source>
        <dbReference type="ARBA" id="ARBA00022723"/>
    </source>
</evidence>
<accession>A0A0C2X571</accession>
<proteinExistence type="inferred from homology"/>
<protein>
    <recommendedName>
        <fullName evidence="13">Cytochrome P450</fullName>
    </recommendedName>
</protein>
<evidence type="ECO:0000256" key="1">
    <source>
        <dbReference type="ARBA" id="ARBA00001971"/>
    </source>
</evidence>
<dbReference type="Pfam" id="PF00067">
    <property type="entry name" value="p450"/>
    <property type="match status" value="1"/>
</dbReference>
<sequence length="502" mass="56300">MMQVANAVLDRTKTSYALGIIAATGGLAWLLSRKPYVHEIGGRKSPPGPKRKLLIGNAKNFPTTKWMEAFSELQKTYGDIIYFQVPGRGVLVLNSLEDAEDLLGKRANIWSARPESYIVMGLMEFGWALPYLVPGNDHNEQRKIFHQVIGPRAVTSFDTMLHEGADEFCKSLHGFSGDPEDIVSHAIGQITIRIAYGDEVHREHGDELVQLNSEGITYSTWCTQQLWLVNVFPLARYLPSWFPGVKFHSYVTKGKDMFSKIRVWAFGMVKEKVDQGTADLSVISKYLGDDERSNEYLRDATALMYLGGVDTTYAAIMSFFANMILYPEVQRKIHHELNEVVGHGRSPTVSDLSSLTYLRAVWKESFRMTPVAPTAVPHASTSDDNWKGYFLPKGTMIVPNVGFMLVDPRHWGNDANVFKPERFLGPGASSLPDVESLTFGFGRRRCPGRYLAERNGLLYIAAALSAYEIRPAADMATPVSITFSDNKIRRPTNLKCQFVSRR</sequence>
<evidence type="ECO:0000256" key="3">
    <source>
        <dbReference type="ARBA" id="ARBA00010617"/>
    </source>
</evidence>
<dbReference type="GO" id="GO:0004497">
    <property type="term" value="F:monooxygenase activity"/>
    <property type="evidence" value="ECO:0007669"/>
    <property type="project" value="UniProtKB-KW"/>
</dbReference>
<reference evidence="11 12" key="1">
    <citation type="submission" date="2014-04" db="EMBL/GenBank/DDBJ databases">
        <authorList>
            <consortium name="DOE Joint Genome Institute"/>
            <person name="Kuo A."/>
            <person name="Zuccaro A."/>
            <person name="Kohler A."/>
            <person name="Nagy L.G."/>
            <person name="Floudas D."/>
            <person name="Copeland A."/>
            <person name="Barry K.W."/>
            <person name="Cichocki N."/>
            <person name="Veneault-Fourrey C."/>
            <person name="LaButti K."/>
            <person name="Lindquist E.A."/>
            <person name="Lipzen A."/>
            <person name="Lundell T."/>
            <person name="Morin E."/>
            <person name="Murat C."/>
            <person name="Sun H."/>
            <person name="Tunlid A."/>
            <person name="Henrissat B."/>
            <person name="Grigoriev I.V."/>
            <person name="Hibbett D.S."/>
            <person name="Martin F."/>
            <person name="Nordberg H.P."/>
            <person name="Cantor M.N."/>
            <person name="Hua S.X."/>
        </authorList>
    </citation>
    <scope>NUCLEOTIDE SEQUENCE [LARGE SCALE GENOMIC DNA]</scope>
    <source>
        <strain evidence="11 12">MAFF 305830</strain>
    </source>
</reference>
<dbReference type="GO" id="GO:0016705">
    <property type="term" value="F:oxidoreductase activity, acting on paired donors, with incorporation or reduction of molecular oxygen"/>
    <property type="evidence" value="ECO:0007669"/>
    <property type="project" value="InterPro"/>
</dbReference>
<dbReference type="InterPro" id="IPR017972">
    <property type="entry name" value="Cyt_P450_CS"/>
</dbReference>
<dbReference type="GO" id="GO:0005506">
    <property type="term" value="F:iron ion binding"/>
    <property type="evidence" value="ECO:0007669"/>
    <property type="project" value="InterPro"/>
</dbReference>
<keyword evidence="12" id="KW-1185">Reference proteome</keyword>
<dbReference type="HOGENOM" id="CLU_001570_2_3_1"/>
<dbReference type="PRINTS" id="PR00463">
    <property type="entry name" value="EP450I"/>
</dbReference>
<dbReference type="Gene3D" id="1.10.630.10">
    <property type="entry name" value="Cytochrome P450"/>
    <property type="match status" value="1"/>
</dbReference>
<evidence type="ECO:0000256" key="9">
    <source>
        <dbReference type="PIRSR" id="PIRSR602401-1"/>
    </source>
</evidence>
<feature type="binding site" description="axial binding residue" evidence="9">
    <location>
        <position position="446"/>
    </location>
    <ligand>
        <name>heme</name>
        <dbReference type="ChEBI" id="CHEBI:30413"/>
    </ligand>
    <ligandPart>
        <name>Fe</name>
        <dbReference type="ChEBI" id="CHEBI:18248"/>
    </ligandPart>
</feature>
<dbReference type="EMBL" id="KN824278">
    <property type="protein sequence ID" value="KIM33263.1"/>
    <property type="molecule type" value="Genomic_DNA"/>
</dbReference>
<dbReference type="InterPro" id="IPR036396">
    <property type="entry name" value="Cyt_P450_sf"/>
</dbReference>
<reference evidence="12" key="2">
    <citation type="submission" date="2015-01" db="EMBL/GenBank/DDBJ databases">
        <title>Evolutionary Origins and Diversification of the Mycorrhizal Mutualists.</title>
        <authorList>
            <consortium name="DOE Joint Genome Institute"/>
            <consortium name="Mycorrhizal Genomics Consortium"/>
            <person name="Kohler A."/>
            <person name="Kuo A."/>
            <person name="Nagy L.G."/>
            <person name="Floudas D."/>
            <person name="Copeland A."/>
            <person name="Barry K.W."/>
            <person name="Cichocki N."/>
            <person name="Veneault-Fourrey C."/>
            <person name="LaButti K."/>
            <person name="Lindquist E.A."/>
            <person name="Lipzen A."/>
            <person name="Lundell T."/>
            <person name="Morin E."/>
            <person name="Murat C."/>
            <person name="Riley R."/>
            <person name="Ohm R."/>
            <person name="Sun H."/>
            <person name="Tunlid A."/>
            <person name="Henrissat B."/>
            <person name="Grigoriev I.V."/>
            <person name="Hibbett D.S."/>
            <person name="Martin F."/>
        </authorList>
    </citation>
    <scope>NUCLEOTIDE SEQUENCE [LARGE SCALE GENOMIC DNA]</scope>
    <source>
        <strain evidence="12">MAFF 305830</strain>
    </source>
</reference>
<organism evidence="11 12">
    <name type="scientific">Serendipita vermifera MAFF 305830</name>
    <dbReference type="NCBI Taxonomy" id="933852"/>
    <lineage>
        <taxon>Eukaryota</taxon>
        <taxon>Fungi</taxon>
        <taxon>Dikarya</taxon>
        <taxon>Basidiomycota</taxon>
        <taxon>Agaricomycotina</taxon>
        <taxon>Agaricomycetes</taxon>
        <taxon>Sebacinales</taxon>
        <taxon>Serendipitaceae</taxon>
        <taxon>Serendipita</taxon>
    </lineage>
</organism>
<name>A0A0C2X571_SERVB</name>